<dbReference type="SMART" id="SM00415">
    <property type="entry name" value="HSF"/>
    <property type="match status" value="1"/>
</dbReference>
<comment type="function">
    <text evidence="10">DNA-binding protein that specifically binds heat shock promoter elements (HSE) and activates transcription.</text>
</comment>
<keyword evidence="6" id="KW-0238">DNA-binding</keyword>
<dbReference type="OrthoDB" id="60033at2759"/>
<keyword evidence="9" id="KW-0539">Nucleus</keyword>
<accession>A0A6P6S9K9</accession>
<dbReference type="GeneID" id="113688836"/>
<comment type="similarity">
    <text evidence="2 12">Belongs to the HSF family.</text>
</comment>
<reference evidence="17" key="2">
    <citation type="submission" date="2025-08" db="UniProtKB">
        <authorList>
            <consortium name="RefSeq"/>
        </authorList>
    </citation>
    <scope>IDENTIFICATION</scope>
    <source>
        <tissue evidence="17">Leaves</tissue>
    </source>
</reference>
<dbReference type="PRINTS" id="PR00056">
    <property type="entry name" value="HSFDOMAIN"/>
</dbReference>
<evidence type="ECO:0000313" key="16">
    <source>
        <dbReference type="Proteomes" id="UP001652660"/>
    </source>
</evidence>
<dbReference type="RefSeq" id="XP_027062444.1">
    <property type="nucleotide sequence ID" value="XM_027206643.2"/>
</dbReference>
<evidence type="ECO:0000256" key="9">
    <source>
        <dbReference type="ARBA" id="ARBA00023242"/>
    </source>
</evidence>
<dbReference type="AlphaFoldDB" id="A0A6P6S9K9"/>
<keyword evidence="8" id="KW-0804">Transcription</keyword>
<comment type="subcellular location">
    <subcellularLocation>
        <location evidence="1">Nucleus</location>
    </subcellularLocation>
</comment>
<feature type="compositionally biased region" description="Polar residues" evidence="14">
    <location>
        <begin position="321"/>
        <end position="334"/>
    </location>
</feature>
<keyword evidence="5" id="KW-0346">Stress response</keyword>
<dbReference type="PANTHER" id="PTHR10015">
    <property type="entry name" value="HEAT SHOCK TRANSCRIPTION FACTOR"/>
    <property type="match status" value="1"/>
</dbReference>
<dbReference type="PANTHER" id="PTHR10015:SF445">
    <property type="entry name" value="HEAT STRESS TRANSCRIPTION FACTOR A-4B-LIKE"/>
    <property type="match status" value="1"/>
</dbReference>
<dbReference type="InterPro" id="IPR000232">
    <property type="entry name" value="HSF_DNA-bd"/>
</dbReference>
<dbReference type="InterPro" id="IPR036388">
    <property type="entry name" value="WH-like_DNA-bd_sf"/>
</dbReference>
<keyword evidence="7" id="KW-0010">Activator</keyword>
<evidence type="ECO:0000256" key="12">
    <source>
        <dbReference type="RuleBase" id="RU004020"/>
    </source>
</evidence>
<sequence>MMDGSNGGSTASAPFLTKTYEMVEDPMTNSIVSWSHSGLSFIVWNPPEFARDLLPKYFKHNNFSSFIRQLNTYGFRKSDPDQWEFLNEDFIRGQRHLLRNIYRRKPIHSHSVQGNSAVPLGNAERQSFQEEIERLKGEKNLLQSELERHKQESREFETEVNSLAERLRNIDNRQRQLMACLAQLLQKPGFASGLMQQSENHNKRRRLLISNYLYDEANIGQSPVVSFQPENPNLCLPVLNAELIEKLDASVNFWETFLYGMCSSSAEEMYGFACLPHPPPLTITGPLASSGDSDVNVQPCSSNSLRSSPSGEFHSSPELVVSSNHVDSPATSSPCLDMDSRSKSSGIDVNTSPATIMEIETSKDRVGIVSASAPAGTNDVFWQQFLTETPGSSDTQEVQSERREIAARSSDSRLADHHRTWWNKNNVENLTEQMGHLTPAEKT</sequence>
<evidence type="ECO:0000256" key="14">
    <source>
        <dbReference type="SAM" id="MobiDB-lite"/>
    </source>
</evidence>
<evidence type="ECO:0000256" key="5">
    <source>
        <dbReference type="ARBA" id="ARBA00023016"/>
    </source>
</evidence>
<feature type="compositionally biased region" description="Polar residues" evidence="14">
    <location>
        <begin position="290"/>
        <end position="300"/>
    </location>
</feature>
<dbReference type="Gene3D" id="1.10.10.10">
    <property type="entry name" value="Winged helix-like DNA-binding domain superfamily/Winged helix DNA-binding domain"/>
    <property type="match status" value="1"/>
</dbReference>
<dbReference type="GO" id="GO:0005634">
    <property type="term" value="C:nucleus"/>
    <property type="evidence" value="ECO:0007669"/>
    <property type="project" value="UniProtKB-SubCell"/>
</dbReference>
<dbReference type="GO" id="GO:0003700">
    <property type="term" value="F:DNA-binding transcription factor activity"/>
    <property type="evidence" value="ECO:0007669"/>
    <property type="project" value="InterPro"/>
</dbReference>
<evidence type="ECO:0000256" key="11">
    <source>
        <dbReference type="ARBA" id="ARBA00081483"/>
    </source>
</evidence>
<proteinExistence type="inferred from homology"/>
<organism evidence="16 17">
    <name type="scientific">Coffea arabica</name>
    <name type="common">Arabian coffee</name>
    <dbReference type="NCBI Taxonomy" id="13443"/>
    <lineage>
        <taxon>Eukaryota</taxon>
        <taxon>Viridiplantae</taxon>
        <taxon>Streptophyta</taxon>
        <taxon>Embryophyta</taxon>
        <taxon>Tracheophyta</taxon>
        <taxon>Spermatophyta</taxon>
        <taxon>Magnoliopsida</taxon>
        <taxon>eudicotyledons</taxon>
        <taxon>Gunneridae</taxon>
        <taxon>Pentapetalae</taxon>
        <taxon>asterids</taxon>
        <taxon>lamiids</taxon>
        <taxon>Gentianales</taxon>
        <taxon>Rubiaceae</taxon>
        <taxon>Ixoroideae</taxon>
        <taxon>Gardenieae complex</taxon>
        <taxon>Bertiereae - Coffeeae clade</taxon>
        <taxon>Coffeeae</taxon>
        <taxon>Coffea</taxon>
    </lineage>
</organism>
<keyword evidence="3" id="KW-0597">Phosphoprotein</keyword>
<evidence type="ECO:0000313" key="17">
    <source>
        <dbReference type="RefSeq" id="XP_027062444.1"/>
    </source>
</evidence>
<evidence type="ECO:0000256" key="10">
    <source>
        <dbReference type="ARBA" id="ARBA00055747"/>
    </source>
</evidence>
<dbReference type="InterPro" id="IPR036390">
    <property type="entry name" value="WH_DNA-bd_sf"/>
</dbReference>
<dbReference type="Proteomes" id="UP001652660">
    <property type="component" value="Chromosome 5c"/>
</dbReference>
<reference evidence="16" key="1">
    <citation type="journal article" date="2025" name="Foods">
        <title>Unveiling the Microbial Signatures of Arabica Coffee Cherries: Insights into Ripeness Specific Diversity, Functional Traits, and Implications for Quality and Safety.</title>
        <authorList>
            <consortium name="RefSeq"/>
            <person name="Tenea G.N."/>
            <person name="Cifuentes V."/>
            <person name="Reyes P."/>
            <person name="Cevallos-Vallejos M."/>
        </authorList>
    </citation>
    <scope>NUCLEOTIDE SEQUENCE [LARGE SCALE GENOMIC DNA]</scope>
</reference>
<keyword evidence="13" id="KW-0175">Coiled coil</keyword>
<dbReference type="SUPFAM" id="SSF46785">
    <property type="entry name" value="Winged helix' DNA-binding domain"/>
    <property type="match status" value="1"/>
</dbReference>
<dbReference type="GO" id="GO:0006357">
    <property type="term" value="P:regulation of transcription by RNA polymerase II"/>
    <property type="evidence" value="ECO:0007669"/>
    <property type="project" value="TreeGrafter"/>
</dbReference>
<feature type="region of interest" description="Disordered" evidence="14">
    <location>
        <begin position="285"/>
        <end position="349"/>
    </location>
</feature>
<evidence type="ECO:0000256" key="1">
    <source>
        <dbReference type="ARBA" id="ARBA00004123"/>
    </source>
</evidence>
<protein>
    <recommendedName>
        <fullName evidence="11">Heat stress transcription factor</fullName>
    </recommendedName>
</protein>
<evidence type="ECO:0000259" key="15">
    <source>
        <dbReference type="SMART" id="SM00415"/>
    </source>
</evidence>
<feature type="coiled-coil region" evidence="13">
    <location>
        <begin position="125"/>
        <end position="173"/>
    </location>
</feature>
<dbReference type="FunFam" id="1.10.10.10:FF:000057">
    <property type="entry name" value="Heat shock transcription factor 1"/>
    <property type="match status" value="1"/>
</dbReference>
<keyword evidence="16" id="KW-1185">Reference proteome</keyword>
<dbReference type="Pfam" id="PF00447">
    <property type="entry name" value="HSF_DNA-bind"/>
    <property type="match status" value="1"/>
</dbReference>
<evidence type="ECO:0000256" key="13">
    <source>
        <dbReference type="SAM" id="Coils"/>
    </source>
</evidence>
<dbReference type="GO" id="GO:0000978">
    <property type="term" value="F:RNA polymerase II cis-regulatory region sequence-specific DNA binding"/>
    <property type="evidence" value="ECO:0007669"/>
    <property type="project" value="TreeGrafter"/>
</dbReference>
<keyword evidence="4" id="KW-0805">Transcription regulation</keyword>
<evidence type="ECO:0000256" key="4">
    <source>
        <dbReference type="ARBA" id="ARBA00023015"/>
    </source>
</evidence>
<evidence type="ECO:0000256" key="6">
    <source>
        <dbReference type="ARBA" id="ARBA00023125"/>
    </source>
</evidence>
<feature type="domain" description="HSF-type DNA-binding" evidence="15">
    <location>
        <begin position="11"/>
        <end position="104"/>
    </location>
</feature>
<name>A0A6P6S9K9_COFAR</name>
<feature type="compositionally biased region" description="Low complexity" evidence="14">
    <location>
        <begin position="301"/>
        <end position="310"/>
    </location>
</feature>
<evidence type="ECO:0000256" key="8">
    <source>
        <dbReference type="ARBA" id="ARBA00023163"/>
    </source>
</evidence>
<dbReference type="GO" id="GO:0034605">
    <property type="term" value="P:cellular response to heat"/>
    <property type="evidence" value="ECO:0007669"/>
    <property type="project" value="TreeGrafter"/>
</dbReference>
<evidence type="ECO:0000256" key="2">
    <source>
        <dbReference type="ARBA" id="ARBA00006403"/>
    </source>
</evidence>
<gene>
    <name evidence="17" type="primary">LOC113688836</name>
</gene>
<evidence type="ECO:0000256" key="7">
    <source>
        <dbReference type="ARBA" id="ARBA00023159"/>
    </source>
</evidence>
<evidence type="ECO:0000256" key="3">
    <source>
        <dbReference type="ARBA" id="ARBA00022553"/>
    </source>
</evidence>